<organism evidence="2 3">
    <name type="scientific">Cerasibacillus terrae</name>
    <dbReference type="NCBI Taxonomy" id="2498845"/>
    <lineage>
        <taxon>Bacteria</taxon>
        <taxon>Bacillati</taxon>
        <taxon>Bacillota</taxon>
        <taxon>Bacilli</taxon>
        <taxon>Bacillales</taxon>
        <taxon>Bacillaceae</taxon>
        <taxon>Cerasibacillus</taxon>
    </lineage>
</organism>
<dbReference type="AlphaFoldDB" id="A0A5C8NYZ1"/>
<evidence type="ECO:0000256" key="1">
    <source>
        <dbReference type="SAM" id="Phobius"/>
    </source>
</evidence>
<gene>
    <name evidence="2" type="ORF">FHP05_03800</name>
</gene>
<dbReference type="Pfam" id="PF22564">
    <property type="entry name" value="HAAS"/>
    <property type="match status" value="1"/>
</dbReference>
<accession>A0A5C8NYZ1</accession>
<dbReference type="OrthoDB" id="9804829at2"/>
<reference evidence="2 3" key="1">
    <citation type="submission" date="2019-06" db="EMBL/GenBank/DDBJ databases">
        <title>Cerasibacillus sp. nov., isolated from maize field.</title>
        <authorList>
            <person name="Lin S.-Y."/>
            <person name="Tsai C.-F."/>
            <person name="Young C.-C."/>
        </authorList>
    </citation>
    <scope>NUCLEOTIDE SEQUENCE [LARGE SCALE GENOMIC DNA]</scope>
    <source>
        <strain evidence="2 3">CC-CFT480</strain>
    </source>
</reference>
<keyword evidence="3" id="KW-1185">Reference proteome</keyword>
<keyword evidence="1" id="KW-1133">Transmembrane helix</keyword>
<evidence type="ECO:0000313" key="2">
    <source>
        <dbReference type="EMBL" id="TXL66519.1"/>
    </source>
</evidence>
<feature type="transmembrane region" description="Helical" evidence="1">
    <location>
        <begin position="137"/>
        <end position="158"/>
    </location>
</feature>
<protein>
    <submittedName>
        <fullName evidence="2">DUF1700 domain-containing protein</fullName>
    </submittedName>
</protein>
<comment type="caution">
    <text evidence="2">The sequence shown here is derived from an EMBL/GenBank/DDBJ whole genome shotgun (WGS) entry which is preliminary data.</text>
</comment>
<feature type="transmembrane region" description="Helical" evidence="1">
    <location>
        <begin position="102"/>
        <end position="125"/>
    </location>
</feature>
<proteinExistence type="predicted"/>
<evidence type="ECO:0000313" key="3">
    <source>
        <dbReference type="Proteomes" id="UP000321574"/>
    </source>
</evidence>
<feature type="transmembrane region" description="Helical" evidence="1">
    <location>
        <begin position="78"/>
        <end position="96"/>
    </location>
</feature>
<keyword evidence="1" id="KW-0812">Transmembrane</keyword>
<dbReference type="Proteomes" id="UP000321574">
    <property type="component" value="Unassembled WGS sequence"/>
</dbReference>
<dbReference type="EMBL" id="VDUW01000002">
    <property type="protein sequence ID" value="TXL66519.1"/>
    <property type="molecule type" value="Genomic_DNA"/>
</dbReference>
<keyword evidence="1" id="KW-0472">Membrane</keyword>
<sequence>MMNKDLFLKQLQLELRGLDPNEIEEIIQDYDDYFIETKENGFSEEATIKQLGNPHEIAQNIQNNYHHSSSNETTTNSLRNVIVGFALIFFNLIFVLGPALGIFGALIGITFALGVSVISPVITLLKMILGTGHWFEFFFSLILSGIGILLLPLLLQFIQNLPTLIKRYIDWNVRVGRGETR</sequence>
<name>A0A5C8NYZ1_9BACI</name>